<feature type="transmembrane region" description="Helical" evidence="1">
    <location>
        <begin position="7"/>
        <end position="27"/>
    </location>
</feature>
<feature type="transmembrane region" description="Helical" evidence="1">
    <location>
        <begin position="57"/>
        <end position="79"/>
    </location>
</feature>
<dbReference type="STRING" id="1802362.A2806_00345"/>
<feature type="transmembrane region" description="Helical" evidence="1">
    <location>
        <begin position="86"/>
        <end position="108"/>
    </location>
</feature>
<sequence length="114" mass="13343">MAFLRHPIFTALLAISFAFNVLLWWAVFHYVPETEGQYTLQFSFQEGVTFLGTRSHFFIFPTVAALFFLLHSIIAFFALEKYPQLSYVFLVFLLVLQATLGFIIFVLFEFNRII</sequence>
<organism evidence="2 3">
    <name type="scientific">Candidatus Terrybacteria bacterium RIFCSPHIGHO2_01_FULL_48_17</name>
    <dbReference type="NCBI Taxonomy" id="1802362"/>
    <lineage>
        <taxon>Bacteria</taxon>
        <taxon>Candidatus Terryibacteriota</taxon>
    </lineage>
</organism>
<keyword evidence="1" id="KW-0812">Transmembrane</keyword>
<name>A0A1G2PJS9_9BACT</name>
<reference evidence="2 3" key="1">
    <citation type="journal article" date="2016" name="Nat. Commun.">
        <title>Thousands of microbial genomes shed light on interconnected biogeochemical processes in an aquifer system.</title>
        <authorList>
            <person name="Anantharaman K."/>
            <person name="Brown C.T."/>
            <person name="Hug L.A."/>
            <person name="Sharon I."/>
            <person name="Castelle C.J."/>
            <person name="Probst A.J."/>
            <person name="Thomas B.C."/>
            <person name="Singh A."/>
            <person name="Wilkins M.J."/>
            <person name="Karaoz U."/>
            <person name="Brodie E.L."/>
            <person name="Williams K.H."/>
            <person name="Hubbard S.S."/>
            <person name="Banfield J.F."/>
        </authorList>
    </citation>
    <scope>NUCLEOTIDE SEQUENCE [LARGE SCALE GENOMIC DNA]</scope>
</reference>
<accession>A0A1G2PJS9</accession>
<keyword evidence="1" id="KW-1133">Transmembrane helix</keyword>
<proteinExistence type="predicted"/>
<dbReference type="AlphaFoldDB" id="A0A1G2PJS9"/>
<dbReference type="EMBL" id="MHSS01000005">
    <property type="protein sequence ID" value="OHA48595.1"/>
    <property type="molecule type" value="Genomic_DNA"/>
</dbReference>
<dbReference type="Proteomes" id="UP000177629">
    <property type="component" value="Unassembled WGS sequence"/>
</dbReference>
<evidence type="ECO:0000256" key="1">
    <source>
        <dbReference type="SAM" id="Phobius"/>
    </source>
</evidence>
<protein>
    <submittedName>
        <fullName evidence="2">Uncharacterized protein</fullName>
    </submittedName>
</protein>
<evidence type="ECO:0000313" key="3">
    <source>
        <dbReference type="Proteomes" id="UP000177629"/>
    </source>
</evidence>
<gene>
    <name evidence="2" type="ORF">A2806_00345</name>
</gene>
<keyword evidence="1" id="KW-0472">Membrane</keyword>
<evidence type="ECO:0000313" key="2">
    <source>
        <dbReference type="EMBL" id="OHA48595.1"/>
    </source>
</evidence>
<comment type="caution">
    <text evidence="2">The sequence shown here is derived from an EMBL/GenBank/DDBJ whole genome shotgun (WGS) entry which is preliminary data.</text>
</comment>